<dbReference type="InterPro" id="IPR036264">
    <property type="entry name" value="Bact_exopeptidase_dim_dom"/>
</dbReference>
<dbReference type="SUPFAM" id="SSF55031">
    <property type="entry name" value="Bacterial exopeptidase dimerisation domain"/>
    <property type="match status" value="1"/>
</dbReference>
<evidence type="ECO:0000256" key="2">
    <source>
        <dbReference type="ARBA" id="ARBA00001947"/>
    </source>
</evidence>
<keyword evidence="6" id="KW-0862">Zinc</keyword>
<evidence type="ECO:0000313" key="19">
    <source>
        <dbReference type="EMBL" id="MBO8462953.1"/>
    </source>
</evidence>
<dbReference type="AlphaFoldDB" id="A0A9D9HZA7"/>
<dbReference type="Proteomes" id="UP000823618">
    <property type="component" value="Unassembled WGS sequence"/>
</dbReference>
<evidence type="ECO:0000256" key="5">
    <source>
        <dbReference type="ARBA" id="ARBA00022801"/>
    </source>
</evidence>
<evidence type="ECO:0000256" key="14">
    <source>
        <dbReference type="ARBA" id="ARBA00075285"/>
    </source>
</evidence>
<keyword evidence="5" id="KW-0378">Hydrolase</keyword>
<protein>
    <recommendedName>
        <fullName evidence="13">Cytosol non-specific dipeptidase</fullName>
        <ecNumber evidence="10">3.4.13.18</ecNumber>
    </recommendedName>
    <alternativeName>
        <fullName evidence="16">Aminoacyl-histidine dipeptidase</fullName>
    </alternativeName>
    <alternativeName>
        <fullName evidence="15">Beta-alanyl-histidine dipeptidase</fullName>
    </alternativeName>
    <alternativeName>
        <fullName evidence="14">Carnosinase</fullName>
    </alternativeName>
    <alternativeName>
        <fullName evidence="11">Peptidase D</fullName>
    </alternativeName>
    <alternativeName>
        <fullName evidence="17">Xaa-His dipeptidase</fullName>
    </alternativeName>
</protein>
<evidence type="ECO:0000259" key="18">
    <source>
        <dbReference type="Pfam" id="PF07687"/>
    </source>
</evidence>
<dbReference type="EC" id="3.4.13.18" evidence="10"/>
<evidence type="ECO:0000256" key="17">
    <source>
        <dbReference type="ARBA" id="ARBA00078074"/>
    </source>
</evidence>
<evidence type="ECO:0000256" key="7">
    <source>
        <dbReference type="ARBA" id="ARBA00023049"/>
    </source>
</evidence>
<dbReference type="FunFam" id="3.40.630.10:FF:000015">
    <property type="entry name" value="Aminoacyl-histidine dipeptidase PepD"/>
    <property type="match status" value="1"/>
</dbReference>
<evidence type="ECO:0000256" key="10">
    <source>
        <dbReference type="ARBA" id="ARBA00038976"/>
    </source>
</evidence>
<sequence length="486" mass="54081">MKRVLEGLQPKRVFEIFEDLTKIPHGSGNLQQISDYCVNFAKNLGLEVRQDEFLNVVIVKEASKGYPSDKTVMMQGHIDMVCEKNQDNPINMEKEPLNIGIDGDWIHANGTTLGGDDGIAVAYALAILEDTTLEHPRLEVVLTTDEETGMDGAMGLDVSDLKAEYMINVDSEREGEILTSCAGGNKTKTHLPIQREVMVGEVAELTIRGLKGGHSGDQIHTGRANSNLLLGRVLHELLPLGIQVVSLEGGLKDNAIPREAQAEFVIPTNQVEATKEIVERICKEVQSEFAVTDPDVMISIWMQGISEKKVMTQESTNRSVGYLFHVINGIQTMSFEIEHLVESSLNLGVMRTTEDEVTYTHAIRSSKATLKAFITKKVVDLAKVFGGVAETKGDYPAWEYKKDSTLRTLFVEKYEQLTGKKPEVCAIHAGLECGLFAEKMPYLDMVSIGPDMQGIHTPEERLHISSTKRVYEYLLLVLKDFYQYCK</sequence>
<organism evidence="19 20">
    <name type="scientific">Candidatus Scybalomonas excrementavium</name>
    <dbReference type="NCBI Taxonomy" id="2840943"/>
    <lineage>
        <taxon>Bacteria</taxon>
        <taxon>Bacillati</taxon>
        <taxon>Bacillota</taxon>
        <taxon>Clostridia</taxon>
        <taxon>Lachnospirales</taxon>
        <taxon>Lachnospiraceae</taxon>
        <taxon>Lachnospiraceae incertae sedis</taxon>
        <taxon>Candidatus Scybalomonas</taxon>
    </lineage>
</organism>
<dbReference type="PANTHER" id="PTHR43501:SF1">
    <property type="entry name" value="CYTOSOL NON-SPECIFIC DIPEPTIDASE"/>
    <property type="match status" value="1"/>
</dbReference>
<dbReference type="GO" id="GO:0006508">
    <property type="term" value="P:proteolysis"/>
    <property type="evidence" value="ECO:0007669"/>
    <property type="project" value="UniProtKB-KW"/>
</dbReference>
<name>A0A9D9HZA7_9FIRM</name>
<evidence type="ECO:0000256" key="9">
    <source>
        <dbReference type="ARBA" id="ARBA00036421"/>
    </source>
</evidence>
<gene>
    <name evidence="19" type="ORF">IAC13_03355</name>
</gene>
<dbReference type="Pfam" id="PF07687">
    <property type="entry name" value="M20_dimer"/>
    <property type="match status" value="1"/>
</dbReference>
<dbReference type="InterPro" id="IPR001160">
    <property type="entry name" value="Peptidase_M20C"/>
</dbReference>
<evidence type="ECO:0000256" key="3">
    <source>
        <dbReference type="ARBA" id="ARBA00022670"/>
    </source>
</evidence>
<evidence type="ECO:0000256" key="4">
    <source>
        <dbReference type="ARBA" id="ARBA00022723"/>
    </source>
</evidence>
<comment type="caution">
    <text evidence="19">The sequence shown here is derived from an EMBL/GenBank/DDBJ whole genome shotgun (WGS) entry which is preliminary data.</text>
</comment>
<dbReference type="GO" id="GO:0070573">
    <property type="term" value="F:metallodipeptidase activity"/>
    <property type="evidence" value="ECO:0007669"/>
    <property type="project" value="TreeGrafter"/>
</dbReference>
<comment type="cofactor">
    <cofactor evidence="2">
        <name>Zn(2+)</name>
        <dbReference type="ChEBI" id="CHEBI:29105"/>
    </cofactor>
</comment>
<dbReference type="GO" id="GO:0005829">
    <property type="term" value="C:cytosol"/>
    <property type="evidence" value="ECO:0007669"/>
    <property type="project" value="TreeGrafter"/>
</dbReference>
<dbReference type="FunFam" id="3.40.630.10:FF:000018">
    <property type="entry name" value="Aminoacyl-histidine dipeptidase PepD"/>
    <property type="match status" value="1"/>
</dbReference>
<reference evidence="19" key="1">
    <citation type="submission" date="2020-10" db="EMBL/GenBank/DDBJ databases">
        <authorList>
            <person name="Gilroy R."/>
        </authorList>
    </citation>
    <scope>NUCLEOTIDE SEQUENCE</scope>
    <source>
        <strain evidence="19">E3-2379</strain>
    </source>
</reference>
<evidence type="ECO:0000256" key="16">
    <source>
        <dbReference type="ARBA" id="ARBA00077688"/>
    </source>
</evidence>
<evidence type="ECO:0000256" key="6">
    <source>
        <dbReference type="ARBA" id="ARBA00022833"/>
    </source>
</evidence>
<keyword evidence="7" id="KW-0482">Metalloprotease</keyword>
<evidence type="ECO:0000256" key="8">
    <source>
        <dbReference type="ARBA" id="ARBA00023285"/>
    </source>
</evidence>
<accession>A0A9D9HZA7</accession>
<proteinExistence type="inferred from homology"/>
<dbReference type="PANTHER" id="PTHR43501">
    <property type="entry name" value="CYTOSOL NON-SPECIFIC DIPEPTIDASE"/>
    <property type="match status" value="1"/>
</dbReference>
<dbReference type="CDD" id="cd03890">
    <property type="entry name" value="M20_pepD"/>
    <property type="match status" value="1"/>
</dbReference>
<dbReference type="Pfam" id="PF01546">
    <property type="entry name" value="Peptidase_M20"/>
    <property type="match status" value="1"/>
</dbReference>
<evidence type="ECO:0000256" key="15">
    <source>
        <dbReference type="ARBA" id="ARBA00076004"/>
    </source>
</evidence>
<evidence type="ECO:0000313" key="20">
    <source>
        <dbReference type="Proteomes" id="UP000823618"/>
    </source>
</evidence>
<keyword evidence="4" id="KW-0479">Metal-binding</keyword>
<dbReference type="PIRSF" id="PIRSF016599">
    <property type="entry name" value="Xaa-His_dipept"/>
    <property type="match status" value="1"/>
</dbReference>
<comment type="catalytic activity">
    <reaction evidence="9">
        <text>Hydrolysis of dipeptides, preferentially hydrophobic dipeptides including prolyl amino acids.</text>
        <dbReference type="EC" id="3.4.13.18"/>
    </reaction>
</comment>
<dbReference type="Gene3D" id="3.40.630.10">
    <property type="entry name" value="Zn peptidases"/>
    <property type="match status" value="2"/>
</dbReference>
<keyword evidence="3" id="KW-0645">Protease</keyword>
<dbReference type="EMBL" id="JADIML010000092">
    <property type="protein sequence ID" value="MBO8462953.1"/>
    <property type="molecule type" value="Genomic_DNA"/>
</dbReference>
<feature type="domain" description="Peptidase M20 dimerisation" evidence="18">
    <location>
        <begin position="207"/>
        <end position="289"/>
    </location>
</feature>
<evidence type="ECO:0000256" key="12">
    <source>
        <dbReference type="ARBA" id="ARBA00061423"/>
    </source>
</evidence>
<dbReference type="PRINTS" id="PR00934">
    <property type="entry name" value="XHISDIPTASE"/>
</dbReference>
<dbReference type="InterPro" id="IPR002933">
    <property type="entry name" value="Peptidase_M20"/>
</dbReference>
<evidence type="ECO:0000256" key="1">
    <source>
        <dbReference type="ARBA" id="ARBA00001941"/>
    </source>
</evidence>
<comment type="cofactor">
    <cofactor evidence="1">
        <name>Co(2+)</name>
        <dbReference type="ChEBI" id="CHEBI:48828"/>
    </cofactor>
</comment>
<evidence type="ECO:0000256" key="13">
    <source>
        <dbReference type="ARBA" id="ARBA00071271"/>
    </source>
</evidence>
<dbReference type="NCBIfam" id="TIGR01893">
    <property type="entry name" value="aa-his-dipept"/>
    <property type="match status" value="1"/>
</dbReference>
<comment type="similarity">
    <text evidence="12">Belongs to the peptidase M20C family.</text>
</comment>
<dbReference type="InterPro" id="IPR011650">
    <property type="entry name" value="Peptidase_M20_dimer"/>
</dbReference>
<keyword evidence="8" id="KW-0170">Cobalt</keyword>
<evidence type="ECO:0000256" key="11">
    <source>
        <dbReference type="ARBA" id="ARBA00044252"/>
    </source>
</evidence>
<reference evidence="19" key="2">
    <citation type="journal article" date="2021" name="PeerJ">
        <title>Extensive microbial diversity within the chicken gut microbiome revealed by metagenomics and culture.</title>
        <authorList>
            <person name="Gilroy R."/>
            <person name="Ravi A."/>
            <person name="Getino M."/>
            <person name="Pursley I."/>
            <person name="Horton D.L."/>
            <person name="Alikhan N.F."/>
            <person name="Baker D."/>
            <person name="Gharbi K."/>
            <person name="Hall N."/>
            <person name="Watson M."/>
            <person name="Adriaenssens E.M."/>
            <person name="Foster-Nyarko E."/>
            <person name="Jarju S."/>
            <person name="Secka A."/>
            <person name="Antonio M."/>
            <person name="Oren A."/>
            <person name="Chaudhuri R.R."/>
            <person name="La Ragione R."/>
            <person name="Hildebrand F."/>
            <person name="Pallen M.J."/>
        </authorList>
    </citation>
    <scope>NUCLEOTIDE SEQUENCE</scope>
    <source>
        <strain evidence="19">E3-2379</strain>
    </source>
</reference>
<dbReference type="SUPFAM" id="SSF53187">
    <property type="entry name" value="Zn-dependent exopeptidases"/>
    <property type="match status" value="1"/>
</dbReference>
<dbReference type="GO" id="GO:0046872">
    <property type="term" value="F:metal ion binding"/>
    <property type="evidence" value="ECO:0007669"/>
    <property type="project" value="UniProtKB-KW"/>
</dbReference>